<accession>A0A1F7WG58</accession>
<dbReference type="SUPFAM" id="SSF52374">
    <property type="entry name" value="Nucleotidylyl transferase"/>
    <property type="match status" value="1"/>
</dbReference>
<dbReference type="InterPro" id="IPR050203">
    <property type="entry name" value="Trp-tRNA_synthetase"/>
</dbReference>
<organism evidence="10 11">
    <name type="scientific">Candidatus Uhrbacteria bacterium RIFOXYC2_FULL_47_19</name>
    <dbReference type="NCBI Taxonomy" id="1802424"/>
    <lineage>
        <taxon>Bacteria</taxon>
        <taxon>Candidatus Uhriibacteriota</taxon>
    </lineage>
</organism>
<dbReference type="CDD" id="cd00806">
    <property type="entry name" value="TrpRS_core"/>
    <property type="match status" value="1"/>
</dbReference>
<dbReference type="PANTHER" id="PTHR43766">
    <property type="entry name" value="TRYPTOPHAN--TRNA LIGASE, MITOCHONDRIAL"/>
    <property type="match status" value="1"/>
</dbReference>
<dbReference type="Pfam" id="PF00579">
    <property type="entry name" value="tRNA-synt_1b"/>
    <property type="match status" value="1"/>
</dbReference>
<evidence type="ECO:0000256" key="2">
    <source>
        <dbReference type="ARBA" id="ARBA00013161"/>
    </source>
</evidence>
<evidence type="ECO:0000256" key="1">
    <source>
        <dbReference type="ARBA" id="ARBA00005594"/>
    </source>
</evidence>
<keyword evidence="7 9" id="KW-0030">Aminoacyl-tRNA synthetase</keyword>
<keyword evidence="5 9" id="KW-0067">ATP-binding</keyword>
<dbReference type="InterPro" id="IPR014729">
    <property type="entry name" value="Rossmann-like_a/b/a_fold"/>
</dbReference>
<protein>
    <recommendedName>
        <fullName evidence="2 8">Tryptophan--tRNA ligase</fullName>
        <ecNumber evidence="2 8">6.1.1.2</ecNumber>
    </recommendedName>
</protein>
<dbReference type="GO" id="GO:0005524">
    <property type="term" value="F:ATP binding"/>
    <property type="evidence" value="ECO:0007669"/>
    <property type="project" value="UniProtKB-KW"/>
</dbReference>
<evidence type="ECO:0000256" key="3">
    <source>
        <dbReference type="ARBA" id="ARBA00022598"/>
    </source>
</evidence>
<evidence type="ECO:0000313" key="10">
    <source>
        <dbReference type="EMBL" id="OGM01379.1"/>
    </source>
</evidence>
<dbReference type="EC" id="6.1.1.2" evidence="2 8"/>
<dbReference type="PRINTS" id="PR01039">
    <property type="entry name" value="TRNASYNTHTRP"/>
</dbReference>
<keyword evidence="4 9" id="KW-0547">Nucleotide-binding</keyword>
<dbReference type="AlphaFoldDB" id="A0A1F7WG58"/>
<evidence type="ECO:0000256" key="7">
    <source>
        <dbReference type="ARBA" id="ARBA00023146"/>
    </source>
</evidence>
<dbReference type="Proteomes" id="UP000176988">
    <property type="component" value="Unassembled WGS sequence"/>
</dbReference>
<evidence type="ECO:0000313" key="11">
    <source>
        <dbReference type="Proteomes" id="UP000176988"/>
    </source>
</evidence>
<dbReference type="STRING" id="1802424.A2480_02315"/>
<dbReference type="InterPro" id="IPR002305">
    <property type="entry name" value="aa-tRNA-synth_Ic"/>
</dbReference>
<name>A0A1F7WG58_9BACT</name>
<keyword evidence="3 9" id="KW-0436">Ligase</keyword>
<evidence type="ECO:0000256" key="5">
    <source>
        <dbReference type="ARBA" id="ARBA00022840"/>
    </source>
</evidence>
<evidence type="ECO:0000256" key="9">
    <source>
        <dbReference type="RuleBase" id="RU363036"/>
    </source>
</evidence>
<dbReference type="NCBIfam" id="TIGR00233">
    <property type="entry name" value="trpS"/>
    <property type="match status" value="1"/>
</dbReference>
<reference evidence="10 11" key="1">
    <citation type="journal article" date="2016" name="Nat. Commun.">
        <title>Thousands of microbial genomes shed light on interconnected biogeochemical processes in an aquifer system.</title>
        <authorList>
            <person name="Anantharaman K."/>
            <person name="Brown C.T."/>
            <person name="Hug L.A."/>
            <person name="Sharon I."/>
            <person name="Castelle C.J."/>
            <person name="Probst A.J."/>
            <person name="Thomas B.C."/>
            <person name="Singh A."/>
            <person name="Wilkins M.J."/>
            <person name="Karaoz U."/>
            <person name="Brodie E.L."/>
            <person name="Williams K.H."/>
            <person name="Hubbard S.S."/>
            <person name="Banfield J.F."/>
        </authorList>
    </citation>
    <scope>NUCLEOTIDE SEQUENCE [LARGE SCALE GENOMIC DNA]</scope>
</reference>
<comment type="caution">
    <text evidence="10">The sequence shown here is derived from an EMBL/GenBank/DDBJ whole genome shotgun (WGS) entry which is preliminary data.</text>
</comment>
<evidence type="ECO:0000256" key="8">
    <source>
        <dbReference type="NCBIfam" id="TIGR00233"/>
    </source>
</evidence>
<dbReference type="Gene3D" id="1.10.240.10">
    <property type="entry name" value="Tyrosyl-Transfer RNA Synthetase"/>
    <property type="match status" value="1"/>
</dbReference>
<evidence type="ECO:0000256" key="6">
    <source>
        <dbReference type="ARBA" id="ARBA00022917"/>
    </source>
</evidence>
<dbReference type="EMBL" id="MGFG01000009">
    <property type="protein sequence ID" value="OGM01379.1"/>
    <property type="molecule type" value="Genomic_DNA"/>
</dbReference>
<sequence>MTAGNNKRKTLISGIQPSGQIHLGNWVGALKNWVRLQDDPNFECSFFVADYHSLSGDYDPQGKRCQIIETMTELLAVGLDPGKCTLFCQSDVPEHTELCWIFNTLTPLSFLERMTQFKDKSGQQDKNINLGLLDYPVLQAADILIHHGQAVPVGRDQVQHVELTRDIARFYNRKYGVDYFPEPEPYLTDTPKLRSLTDPLKKMSKSLGEKSYVALADAPEVILKKIKGAVSETEGRTTLSEKELDKLLSKLPEERGLDEETLRGQAGVWNLIGLLRLFGHEGEAQAILDSQPIRYGELKPLLAERIAERFADFRKRKRELEADPDRVLKIFAAGGERARETARKTMEDVRRTIGIR</sequence>
<gene>
    <name evidence="10" type="ORF">A2480_02315</name>
</gene>
<evidence type="ECO:0000256" key="4">
    <source>
        <dbReference type="ARBA" id="ARBA00022741"/>
    </source>
</evidence>
<dbReference type="InterPro" id="IPR002306">
    <property type="entry name" value="Trp-tRNA-ligase"/>
</dbReference>
<dbReference type="GO" id="GO:0006436">
    <property type="term" value="P:tryptophanyl-tRNA aminoacylation"/>
    <property type="evidence" value="ECO:0007669"/>
    <property type="project" value="UniProtKB-UniRule"/>
</dbReference>
<dbReference type="GO" id="GO:0005829">
    <property type="term" value="C:cytosol"/>
    <property type="evidence" value="ECO:0007669"/>
    <property type="project" value="TreeGrafter"/>
</dbReference>
<dbReference type="PANTHER" id="PTHR43766:SF1">
    <property type="entry name" value="TRYPTOPHAN--TRNA LIGASE, MITOCHONDRIAL"/>
    <property type="match status" value="1"/>
</dbReference>
<keyword evidence="6 9" id="KW-0648">Protein biosynthesis</keyword>
<proteinExistence type="inferred from homology"/>
<dbReference type="GO" id="GO:0004830">
    <property type="term" value="F:tryptophan-tRNA ligase activity"/>
    <property type="evidence" value="ECO:0007669"/>
    <property type="project" value="UniProtKB-UniRule"/>
</dbReference>
<comment type="similarity">
    <text evidence="1 9">Belongs to the class-I aminoacyl-tRNA synthetase family.</text>
</comment>
<dbReference type="Gene3D" id="3.40.50.620">
    <property type="entry name" value="HUPs"/>
    <property type="match status" value="1"/>
</dbReference>